<dbReference type="GO" id="GO:0015297">
    <property type="term" value="F:antiporter activity"/>
    <property type="evidence" value="ECO:0007669"/>
    <property type="project" value="UniProtKB-KW"/>
</dbReference>
<feature type="transmembrane region" description="Helical" evidence="13">
    <location>
        <begin position="388"/>
        <end position="408"/>
    </location>
</feature>
<keyword evidence="9 13" id="KW-1133">Transmembrane helix</keyword>
<evidence type="ECO:0000256" key="1">
    <source>
        <dbReference type="ARBA" id="ARBA00003408"/>
    </source>
</evidence>
<evidence type="ECO:0000256" key="7">
    <source>
        <dbReference type="ARBA" id="ARBA00022475"/>
    </source>
</evidence>
<dbReference type="Pfam" id="PF01554">
    <property type="entry name" value="MatE"/>
    <property type="match status" value="2"/>
</dbReference>
<dbReference type="RefSeq" id="WP_249303167.1">
    <property type="nucleotide sequence ID" value="NZ_CP060634.1"/>
</dbReference>
<dbReference type="Proteomes" id="UP000515823">
    <property type="component" value="Chromosome"/>
</dbReference>
<dbReference type="GO" id="GO:0042910">
    <property type="term" value="F:xenobiotic transmembrane transporter activity"/>
    <property type="evidence" value="ECO:0007669"/>
    <property type="project" value="InterPro"/>
</dbReference>
<evidence type="ECO:0000256" key="5">
    <source>
        <dbReference type="ARBA" id="ARBA00022448"/>
    </source>
</evidence>
<gene>
    <name evidence="14" type="ORF">H9Q78_01425</name>
</gene>
<dbReference type="CDD" id="cd13138">
    <property type="entry name" value="MATE_yoeA_like"/>
    <property type="match status" value="1"/>
</dbReference>
<dbReference type="InterPro" id="IPR002528">
    <property type="entry name" value="MATE_fam"/>
</dbReference>
<evidence type="ECO:0000256" key="13">
    <source>
        <dbReference type="SAM" id="Phobius"/>
    </source>
</evidence>
<proteinExistence type="inferred from homology"/>
<keyword evidence="15" id="KW-1185">Reference proteome</keyword>
<keyword evidence="7" id="KW-1003">Cell membrane</keyword>
<keyword evidence="8 13" id="KW-0812">Transmembrane</keyword>
<dbReference type="GO" id="GO:0005886">
    <property type="term" value="C:plasma membrane"/>
    <property type="evidence" value="ECO:0007669"/>
    <property type="project" value="UniProtKB-SubCell"/>
</dbReference>
<keyword evidence="5" id="KW-0813">Transport</keyword>
<evidence type="ECO:0000256" key="3">
    <source>
        <dbReference type="ARBA" id="ARBA00010199"/>
    </source>
</evidence>
<dbReference type="PIRSF" id="PIRSF006603">
    <property type="entry name" value="DinF"/>
    <property type="match status" value="1"/>
</dbReference>
<keyword evidence="11 13" id="KW-0472">Membrane</keyword>
<name>A0A7G9G4Y0_9FIRM</name>
<feature type="transmembrane region" description="Helical" evidence="13">
    <location>
        <begin position="21"/>
        <end position="43"/>
    </location>
</feature>
<dbReference type="EMBL" id="CP060634">
    <property type="protein sequence ID" value="QNM05862.1"/>
    <property type="molecule type" value="Genomic_DNA"/>
</dbReference>
<dbReference type="NCBIfam" id="TIGR00797">
    <property type="entry name" value="matE"/>
    <property type="match status" value="1"/>
</dbReference>
<evidence type="ECO:0000256" key="8">
    <source>
        <dbReference type="ARBA" id="ARBA00022692"/>
    </source>
</evidence>
<organism evidence="14 15">
    <name type="scientific">Qiania dongpingensis</name>
    <dbReference type="NCBI Taxonomy" id="2763669"/>
    <lineage>
        <taxon>Bacteria</taxon>
        <taxon>Bacillati</taxon>
        <taxon>Bacillota</taxon>
        <taxon>Clostridia</taxon>
        <taxon>Lachnospirales</taxon>
        <taxon>Lachnospiraceae</taxon>
        <taxon>Qiania</taxon>
    </lineage>
</organism>
<feature type="transmembrane region" description="Helical" evidence="13">
    <location>
        <begin position="55"/>
        <end position="80"/>
    </location>
</feature>
<feature type="transmembrane region" description="Helical" evidence="13">
    <location>
        <begin position="163"/>
        <end position="184"/>
    </location>
</feature>
<evidence type="ECO:0000256" key="9">
    <source>
        <dbReference type="ARBA" id="ARBA00022989"/>
    </source>
</evidence>
<sequence>MKKDLTHGNITSTMLRFALPMILGNLLQQLYNIADTLIVGQFLGSNALAAVGSSYTLMTFLTSILMGLCMGSGVVFSTRYGERDMDRLKSSLFVSFILIAACTLFLNIAVFIWIDPIMRLLQIPPEIYPLMRSYLWIIFIGISATFLYNFYASLLRSIGNSMVPLLFLGISAGLNIILDLVFVLSFHWGVAGAAIATVLSQFVSGIGILLYTLIRVPEFRIQKKNRTFKKEYLTEIAQFSFLTCLQQSIMNFGILMVQGLINSFGPVVMAAFAAAVKIDSFAYMPVQDFGNAFSTFIAQNFGAHETKRIQKGIRSAMLVSLLFCLAITTAVCIFARPLMLIFVQPHETEILSIGVQYLRIEGAFYCGIGCLFLLYGLYRAVQKPGMSVILTVVSLGTRVALAYALSAIPSVGVIGIWVSVPAGWLLADAIGLVYYRIHRKTLLKASIPQR</sequence>
<evidence type="ECO:0000256" key="4">
    <source>
        <dbReference type="ARBA" id="ARBA00020268"/>
    </source>
</evidence>
<evidence type="ECO:0000313" key="14">
    <source>
        <dbReference type="EMBL" id="QNM05862.1"/>
    </source>
</evidence>
<feature type="transmembrane region" description="Helical" evidence="13">
    <location>
        <begin position="190"/>
        <end position="211"/>
    </location>
</feature>
<feature type="transmembrane region" description="Helical" evidence="13">
    <location>
        <begin position="134"/>
        <end position="151"/>
    </location>
</feature>
<dbReference type="PANTHER" id="PTHR43298:SF2">
    <property type="entry name" value="FMN_FAD EXPORTER YEEO-RELATED"/>
    <property type="match status" value="1"/>
</dbReference>
<feature type="transmembrane region" description="Helical" evidence="13">
    <location>
        <begin position="414"/>
        <end position="435"/>
    </location>
</feature>
<reference evidence="14 15" key="1">
    <citation type="submission" date="2020-08" db="EMBL/GenBank/DDBJ databases">
        <authorList>
            <person name="Liu C."/>
            <person name="Sun Q."/>
        </authorList>
    </citation>
    <scope>NUCLEOTIDE SEQUENCE [LARGE SCALE GENOMIC DNA]</scope>
    <source>
        <strain evidence="14 15">NSJ-38</strain>
    </source>
</reference>
<keyword evidence="10" id="KW-0406">Ion transport</keyword>
<dbReference type="AlphaFoldDB" id="A0A7G9G4Y0"/>
<dbReference type="InterPro" id="IPR048279">
    <property type="entry name" value="MdtK-like"/>
</dbReference>
<evidence type="ECO:0000256" key="6">
    <source>
        <dbReference type="ARBA" id="ARBA00022449"/>
    </source>
</evidence>
<evidence type="ECO:0000256" key="10">
    <source>
        <dbReference type="ARBA" id="ARBA00023065"/>
    </source>
</evidence>
<dbReference type="PANTHER" id="PTHR43298">
    <property type="entry name" value="MULTIDRUG RESISTANCE PROTEIN NORM-RELATED"/>
    <property type="match status" value="1"/>
</dbReference>
<accession>A0A7G9G4Y0</accession>
<feature type="transmembrane region" description="Helical" evidence="13">
    <location>
        <begin position="232"/>
        <end position="249"/>
    </location>
</feature>
<dbReference type="KEGG" id="qdo:H9Q78_01425"/>
<feature type="transmembrane region" description="Helical" evidence="13">
    <location>
        <begin position="316"/>
        <end position="342"/>
    </location>
</feature>
<evidence type="ECO:0000256" key="2">
    <source>
        <dbReference type="ARBA" id="ARBA00004651"/>
    </source>
</evidence>
<dbReference type="GO" id="GO:0006811">
    <property type="term" value="P:monoatomic ion transport"/>
    <property type="evidence" value="ECO:0007669"/>
    <property type="project" value="UniProtKB-KW"/>
</dbReference>
<feature type="transmembrane region" description="Helical" evidence="13">
    <location>
        <begin position="255"/>
        <end position="276"/>
    </location>
</feature>
<comment type="similarity">
    <text evidence="3">Belongs to the multi antimicrobial extrusion (MATE) (TC 2.A.66.1) family.</text>
</comment>
<keyword evidence="6" id="KW-0050">Antiport</keyword>
<evidence type="ECO:0000256" key="11">
    <source>
        <dbReference type="ARBA" id="ARBA00023136"/>
    </source>
</evidence>
<feature type="transmembrane region" description="Helical" evidence="13">
    <location>
        <begin position="362"/>
        <end position="381"/>
    </location>
</feature>
<comment type="subcellular location">
    <subcellularLocation>
        <location evidence="2">Cell membrane</location>
        <topology evidence="2">Multi-pass membrane protein</topology>
    </subcellularLocation>
</comment>
<comment type="function">
    <text evidence="1">Multidrug efflux pump.</text>
</comment>
<feature type="transmembrane region" description="Helical" evidence="13">
    <location>
        <begin position="92"/>
        <end position="114"/>
    </location>
</feature>
<dbReference type="InterPro" id="IPR050222">
    <property type="entry name" value="MATE_MdtK"/>
</dbReference>
<evidence type="ECO:0000256" key="12">
    <source>
        <dbReference type="ARBA" id="ARBA00031636"/>
    </source>
</evidence>
<evidence type="ECO:0000313" key="15">
    <source>
        <dbReference type="Proteomes" id="UP000515823"/>
    </source>
</evidence>
<protein>
    <recommendedName>
        <fullName evidence="4">Probable multidrug resistance protein NorM</fullName>
    </recommendedName>
    <alternativeName>
        <fullName evidence="12">Multidrug-efflux transporter</fullName>
    </alternativeName>
</protein>